<keyword evidence="2" id="KW-1185">Reference proteome</keyword>
<comment type="caution">
    <text evidence="1">The sequence shown here is derived from an EMBL/GenBank/DDBJ whole genome shotgun (WGS) entry which is preliminary data.</text>
</comment>
<proteinExistence type="predicted"/>
<dbReference type="EMBL" id="JBHRVU010000004">
    <property type="protein sequence ID" value="MFC3440899.1"/>
    <property type="molecule type" value="Genomic_DNA"/>
</dbReference>
<dbReference type="RefSeq" id="WP_380794247.1">
    <property type="nucleotide sequence ID" value="NZ_JBHRVU010000004.1"/>
</dbReference>
<reference evidence="2" key="1">
    <citation type="journal article" date="2019" name="Int. J. Syst. Evol. Microbiol.">
        <title>The Global Catalogue of Microorganisms (GCM) 10K type strain sequencing project: providing services to taxonomists for standard genome sequencing and annotation.</title>
        <authorList>
            <consortium name="The Broad Institute Genomics Platform"/>
            <consortium name="The Broad Institute Genome Sequencing Center for Infectious Disease"/>
            <person name="Wu L."/>
            <person name="Ma J."/>
        </authorList>
    </citation>
    <scope>NUCLEOTIDE SEQUENCE [LARGE SCALE GENOMIC DNA]</scope>
    <source>
        <strain evidence="2">CCM 7491</strain>
    </source>
</reference>
<protein>
    <submittedName>
        <fullName evidence="1">Uncharacterized protein</fullName>
    </submittedName>
</protein>
<accession>A0ABV7NBN6</accession>
<organism evidence="1 2">
    <name type="scientific">Sphingobium rhizovicinum</name>
    <dbReference type="NCBI Taxonomy" id="432308"/>
    <lineage>
        <taxon>Bacteria</taxon>
        <taxon>Pseudomonadati</taxon>
        <taxon>Pseudomonadota</taxon>
        <taxon>Alphaproteobacteria</taxon>
        <taxon>Sphingomonadales</taxon>
        <taxon>Sphingomonadaceae</taxon>
        <taxon>Sphingobium</taxon>
    </lineage>
</organism>
<sequence length="62" mass="6588">MRAAMARVLEARAAQRRARIVAALAEAGVAAVIDGEAVVASGRGLVALWWRDLAFREAGRGR</sequence>
<evidence type="ECO:0000313" key="2">
    <source>
        <dbReference type="Proteomes" id="UP001595681"/>
    </source>
</evidence>
<gene>
    <name evidence="1" type="ORF">ACFOKF_06750</name>
</gene>
<evidence type="ECO:0000313" key="1">
    <source>
        <dbReference type="EMBL" id="MFC3440899.1"/>
    </source>
</evidence>
<name>A0ABV7NBN6_9SPHN</name>
<dbReference type="Proteomes" id="UP001595681">
    <property type="component" value="Unassembled WGS sequence"/>
</dbReference>